<evidence type="ECO:0000313" key="14">
    <source>
        <dbReference type="Proteomes" id="UP001152803"/>
    </source>
</evidence>
<dbReference type="InterPro" id="IPR036179">
    <property type="entry name" value="Ig-like_dom_sf"/>
</dbReference>
<evidence type="ECO:0000256" key="1">
    <source>
        <dbReference type="ARBA" id="ARBA00004609"/>
    </source>
</evidence>
<dbReference type="Gene3D" id="2.60.40.10">
    <property type="entry name" value="Immunoglobulins"/>
    <property type="match status" value="4"/>
</dbReference>
<evidence type="ECO:0000256" key="8">
    <source>
        <dbReference type="ARBA" id="ARBA00023157"/>
    </source>
</evidence>
<sequence length="412" mass="45935">MKNRHVGKYVCLAQNTYGTIRSREATVTFGYLDMFSTEERQAVHVKEGQGAVLLCAPPPHKPEDLSFRWMLDEFPIFIPLGKRRFVSQRTGNLYISKVELSDSGNYSCFVSSPSIAKSVFSKFIPLVPQAERSARRYPADIRVKFPETNALVGQNITLECFALGNPVPEIHWRKVDDELPANHEISMSGAMLHIYGVQMEDEGTYECEAHNSKGKDRHKAWLGVEAAPEWTVHVEDMRKDINSHFTMSCQASGKPQPSVHWLKNGIKHGNGNLTFSKLTFQDSGMFQCIAENKHGIINANAELRVIACAPTFEQNPVKRRLLGAKNGRVVIECKPEGAPRADISWSKGTELLLNSSRIHIWYDGSLEILNVTKQDEGRYTCFAENILGKANSTGGLEITEATKITLAPSNAA</sequence>
<feature type="domain" description="Ig-like" evidence="12">
    <location>
        <begin position="33"/>
        <end position="120"/>
    </location>
</feature>
<dbReference type="InterPro" id="IPR007110">
    <property type="entry name" value="Ig-like_dom"/>
</dbReference>
<accession>A0A9Q1DHQ6</accession>
<evidence type="ECO:0000256" key="11">
    <source>
        <dbReference type="ARBA" id="ARBA00023319"/>
    </source>
</evidence>
<keyword evidence="7" id="KW-0472">Membrane</keyword>
<dbReference type="InterPro" id="IPR013783">
    <property type="entry name" value="Ig-like_fold"/>
</dbReference>
<evidence type="ECO:0000256" key="4">
    <source>
        <dbReference type="ARBA" id="ARBA00022729"/>
    </source>
</evidence>
<evidence type="ECO:0000256" key="2">
    <source>
        <dbReference type="ARBA" id="ARBA00022475"/>
    </source>
</evidence>
<keyword evidence="2" id="KW-1003">Cell membrane</keyword>
<evidence type="ECO:0000256" key="6">
    <source>
        <dbReference type="ARBA" id="ARBA00022889"/>
    </source>
</evidence>
<keyword evidence="14" id="KW-1185">Reference proteome</keyword>
<keyword evidence="5" id="KW-0677">Repeat</keyword>
<dbReference type="Pfam" id="PF13927">
    <property type="entry name" value="Ig_3"/>
    <property type="match status" value="2"/>
</dbReference>
<dbReference type="SUPFAM" id="SSF48726">
    <property type="entry name" value="Immunoglobulin"/>
    <property type="match status" value="4"/>
</dbReference>
<keyword evidence="4" id="KW-0732">Signal</keyword>
<reference evidence="13" key="1">
    <citation type="journal article" date="2023" name="Science">
        <title>Genome structures resolve the early diversification of teleost fishes.</title>
        <authorList>
            <person name="Parey E."/>
            <person name="Louis A."/>
            <person name="Montfort J."/>
            <person name="Bouchez O."/>
            <person name="Roques C."/>
            <person name="Iampietro C."/>
            <person name="Lluch J."/>
            <person name="Castinel A."/>
            <person name="Donnadieu C."/>
            <person name="Desvignes T."/>
            <person name="Floi Bucao C."/>
            <person name="Jouanno E."/>
            <person name="Wen M."/>
            <person name="Mejri S."/>
            <person name="Dirks R."/>
            <person name="Jansen H."/>
            <person name="Henkel C."/>
            <person name="Chen W.J."/>
            <person name="Zahm M."/>
            <person name="Cabau C."/>
            <person name="Klopp C."/>
            <person name="Thompson A.W."/>
            <person name="Robinson-Rechavi M."/>
            <person name="Braasch I."/>
            <person name="Lecointre G."/>
            <person name="Bobe J."/>
            <person name="Postlethwait J.H."/>
            <person name="Berthelot C."/>
            <person name="Roest Crollius H."/>
            <person name="Guiguen Y."/>
        </authorList>
    </citation>
    <scope>NUCLEOTIDE SEQUENCE</scope>
    <source>
        <strain evidence="13">Concon-B</strain>
    </source>
</reference>
<name>A0A9Q1DHQ6_CONCO</name>
<dbReference type="InterPro" id="IPR003598">
    <property type="entry name" value="Ig_sub2"/>
</dbReference>
<gene>
    <name evidence="13" type="ORF">COCON_G00123880</name>
</gene>
<dbReference type="InterPro" id="IPR003599">
    <property type="entry name" value="Ig_sub"/>
</dbReference>
<dbReference type="AlphaFoldDB" id="A0A9Q1DHQ6"/>
<dbReference type="SMART" id="SM00409">
    <property type="entry name" value="IG"/>
    <property type="match status" value="4"/>
</dbReference>
<dbReference type="Pfam" id="PF07679">
    <property type="entry name" value="I-set"/>
    <property type="match status" value="2"/>
</dbReference>
<organism evidence="13 14">
    <name type="scientific">Conger conger</name>
    <name type="common">Conger eel</name>
    <name type="synonym">Muraena conger</name>
    <dbReference type="NCBI Taxonomy" id="82655"/>
    <lineage>
        <taxon>Eukaryota</taxon>
        <taxon>Metazoa</taxon>
        <taxon>Chordata</taxon>
        <taxon>Craniata</taxon>
        <taxon>Vertebrata</taxon>
        <taxon>Euteleostomi</taxon>
        <taxon>Actinopterygii</taxon>
        <taxon>Neopterygii</taxon>
        <taxon>Teleostei</taxon>
        <taxon>Anguilliformes</taxon>
        <taxon>Congridae</taxon>
        <taxon>Conger</taxon>
    </lineage>
</organism>
<keyword evidence="11" id="KW-0393">Immunoglobulin domain</keyword>
<dbReference type="EMBL" id="JAFJMO010000008">
    <property type="protein sequence ID" value="KAJ8269781.1"/>
    <property type="molecule type" value="Genomic_DNA"/>
</dbReference>
<proteinExistence type="predicted"/>
<dbReference type="FunFam" id="2.60.40.10:FF:000044">
    <property type="entry name" value="Contactin 1"/>
    <property type="match status" value="1"/>
</dbReference>
<keyword evidence="8" id="KW-1015">Disulfide bond</keyword>
<evidence type="ECO:0000256" key="3">
    <source>
        <dbReference type="ARBA" id="ARBA00022622"/>
    </source>
</evidence>
<dbReference type="InterPro" id="IPR013098">
    <property type="entry name" value="Ig_I-set"/>
</dbReference>
<evidence type="ECO:0000313" key="13">
    <source>
        <dbReference type="EMBL" id="KAJ8269781.1"/>
    </source>
</evidence>
<evidence type="ECO:0000256" key="7">
    <source>
        <dbReference type="ARBA" id="ARBA00023136"/>
    </source>
</evidence>
<dbReference type="FunFam" id="2.60.40.10:FF:000004">
    <property type="entry name" value="DCC isoform 1"/>
    <property type="match status" value="2"/>
</dbReference>
<evidence type="ECO:0000256" key="10">
    <source>
        <dbReference type="ARBA" id="ARBA00023288"/>
    </source>
</evidence>
<evidence type="ECO:0000256" key="9">
    <source>
        <dbReference type="ARBA" id="ARBA00023180"/>
    </source>
</evidence>
<dbReference type="FunFam" id="2.60.40.10:FF:000005">
    <property type="entry name" value="Neuronal cell adhesion molecule"/>
    <property type="match status" value="1"/>
</dbReference>
<comment type="subcellular location">
    <subcellularLocation>
        <location evidence="1">Cell membrane</location>
        <topology evidence="1">Lipid-anchor</topology>
        <topology evidence="1">GPI-anchor</topology>
    </subcellularLocation>
</comment>
<keyword evidence="10" id="KW-0449">Lipoprotein</keyword>
<dbReference type="PANTHER" id="PTHR44170">
    <property type="entry name" value="PROTEIN SIDEKICK"/>
    <property type="match status" value="1"/>
</dbReference>
<evidence type="ECO:0000256" key="5">
    <source>
        <dbReference type="ARBA" id="ARBA00022737"/>
    </source>
</evidence>
<dbReference type="PROSITE" id="PS50835">
    <property type="entry name" value="IG_LIKE"/>
    <property type="match status" value="4"/>
</dbReference>
<dbReference type="GO" id="GO:0005886">
    <property type="term" value="C:plasma membrane"/>
    <property type="evidence" value="ECO:0007669"/>
    <property type="project" value="UniProtKB-SubCell"/>
</dbReference>
<feature type="domain" description="Ig-like" evidence="12">
    <location>
        <begin position="228"/>
        <end position="304"/>
    </location>
</feature>
<dbReference type="GO" id="GO:0098609">
    <property type="term" value="P:cell-cell adhesion"/>
    <property type="evidence" value="ECO:0007669"/>
    <property type="project" value="TreeGrafter"/>
</dbReference>
<feature type="domain" description="Ig-like" evidence="12">
    <location>
        <begin position="310"/>
        <end position="399"/>
    </location>
</feature>
<dbReference type="PANTHER" id="PTHR44170:SF10">
    <property type="entry name" value="CONTACTIN-1"/>
    <property type="match status" value="1"/>
</dbReference>
<dbReference type="Proteomes" id="UP001152803">
    <property type="component" value="Unassembled WGS sequence"/>
</dbReference>
<dbReference type="SMART" id="SM00408">
    <property type="entry name" value="IGc2"/>
    <property type="match status" value="4"/>
</dbReference>
<keyword evidence="3" id="KW-0336">GPI-anchor</keyword>
<comment type="caution">
    <text evidence="13">The sequence shown here is derived from an EMBL/GenBank/DDBJ whole genome shotgun (WGS) entry which is preliminary data.</text>
</comment>
<keyword evidence="9" id="KW-0325">Glycoprotein</keyword>
<keyword evidence="6" id="KW-0130">Cell adhesion</keyword>
<feature type="domain" description="Ig-like" evidence="12">
    <location>
        <begin position="138"/>
        <end position="223"/>
    </location>
</feature>
<dbReference type="OrthoDB" id="6138780at2759"/>
<protein>
    <recommendedName>
        <fullName evidence="12">Ig-like domain-containing protein</fullName>
    </recommendedName>
</protein>
<evidence type="ECO:0000259" key="12">
    <source>
        <dbReference type="PROSITE" id="PS50835"/>
    </source>
</evidence>